<evidence type="ECO:0000313" key="5">
    <source>
        <dbReference type="Proteomes" id="UP000611215"/>
    </source>
</evidence>
<dbReference type="Pfam" id="PF14200">
    <property type="entry name" value="RicinB_lectin_2"/>
    <property type="match status" value="1"/>
</dbReference>
<dbReference type="Gene3D" id="2.60.120.260">
    <property type="entry name" value="Galactose-binding domain-like"/>
    <property type="match status" value="1"/>
</dbReference>
<dbReference type="EMBL" id="JADOET010000033">
    <property type="protein sequence ID" value="MBF8151607.1"/>
    <property type="molecule type" value="Genomic_DNA"/>
</dbReference>
<evidence type="ECO:0000256" key="1">
    <source>
        <dbReference type="SAM" id="Phobius"/>
    </source>
</evidence>
<dbReference type="PANTHER" id="PTHR19328">
    <property type="entry name" value="HEDGEHOG-INTERACTING PROTEIN"/>
    <property type="match status" value="1"/>
</dbReference>
<dbReference type="InterPro" id="IPR008964">
    <property type="entry name" value="Invasin/intimin_cell_adhesion"/>
</dbReference>
<dbReference type="InterPro" id="IPR003343">
    <property type="entry name" value="Big_2"/>
</dbReference>
<dbReference type="InterPro" id="IPR012938">
    <property type="entry name" value="Glc/Sorbosone_DH"/>
</dbReference>
<dbReference type="SUPFAM" id="SSF49373">
    <property type="entry name" value="Invasin/intimin cell-adhesion fragments"/>
    <property type="match status" value="1"/>
</dbReference>
<dbReference type="Gene3D" id="2.80.10.50">
    <property type="match status" value="1"/>
</dbReference>
<dbReference type="SMART" id="SM00458">
    <property type="entry name" value="RICIN"/>
    <property type="match status" value="1"/>
</dbReference>
<dbReference type="Pfam" id="PF02368">
    <property type="entry name" value="Big_2"/>
    <property type="match status" value="1"/>
</dbReference>
<evidence type="ECO:0000259" key="2">
    <source>
        <dbReference type="SMART" id="SM00458"/>
    </source>
</evidence>
<feature type="domain" description="Ricin B lectin" evidence="2">
    <location>
        <begin position="805"/>
        <end position="942"/>
    </location>
</feature>
<dbReference type="InterPro" id="IPR011042">
    <property type="entry name" value="6-blade_b-propeller_TolB-like"/>
</dbReference>
<dbReference type="InterPro" id="IPR011041">
    <property type="entry name" value="Quinoprot_gluc/sorb_DH_b-prop"/>
</dbReference>
<dbReference type="SUPFAM" id="SSF50952">
    <property type="entry name" value="Soluble quinoprotein glucose dehydrogenase"/>
    <property type="match status" value="1"/>
</dbReference>
<protein>
    <submittedName>
        <fullName evidence="4">PQQ-dependent sugar dehydrogenase</fullName>
    </submittedName>
</protein>
<reference evidence="4 5" key="1">
    <citation type="submission" date="2020-11" db="EMBL/GenBank/DDBJ databases">
        <title>Winogradskyella marina sp. nov., isolated from marine sediment.</title>
        <authorList>
            <person name="Bo J."/>
            <person name="Wang S."/>
            <person name="Song X."/>
            <person name="Du Z."/>
        </authorList>
    </citation>
    <scope>NUCLEOTIDE SEQUENCE [LARGE SCALE GENOMIC DNA]</scope>
    <source>
        <strain evidence="4 5">F6397</strain>
    </source>
</reference>
<dbReference type="SMART" id="SM00635">
    <property type="entry name" value="BID_2"/>
    <property type="match status" value="1"/>
</dbReference>
<dbReference type="Gene3D" id="2.120.10.30">
    <property type="entry name" value="TolB, C-terminal domain"/>
    <property type="match status" value="1"/>
</dbReference>
<dbReference type="InterPro" id="IPR035992">
    <property type="entry name" value="Ricin_B-like_lectins"/>
</dbReference>
<proteinExistence type="predicted"/>
<feature type="domain" description="BIG2" evidence="3">
    <location>
        <begin position="946"/>
        <end position="1023"/>
    </location>
</feature>
<keyword evidence="1" id="KW-1133">Transmembrane helix</keyword>
<dbReference type="Proteomes" id="UP000611215">
    <property type="component" value="Unassembled WGS sequence"/>
</dbReference>
<name>A0ABS0EML9_9FLAO</name>
<dbReference type="RefSeq" id="WP_195872857.1">
    <property type="nucleotide sequence ID" value="NZ_JADOET010000033.1"/>
</dbReference>
<dbReference type="SUPFAM" id="SSF50370">
    <property type="entry name" value="Ricin B-like lectins"/>
    <property type="match status" value="1"/>
</dbReference>
<feature type="non-terminal residue" evidence="4">
    <location>
        <position position="1329"/>
    </location>
</feature>
<sequence length="1329" mass="145046">MNLKIKKNKISLGLIGISIVAIIGMAPYFFGPGLTQPEAVGAFLNGSFPDVTASSNPYQPVFSNMTFNSPLTFTAVPNSDKLVVGQQNGEIYWFENDNTVPTKNLLADLSNDVGVVWDGGFLGLEIHPEFGIPGKNYFYMYYTSKDGNGNDYPNAFVSGFGCYQEDYWGGFLYLKRFEVDPITFTLDLSSELTMLKLRMFSSTHRGGALEFGDDGFLYLSTGEQSAYSKSQNITTNLDGGVLRIDVDQDPTKSHDPIRTLDTGRFADEISGVGYGIPNDNPFLSPTGLNFEEYYTIGNRNPHRMTKDALTGTMYIGEIGEGTHEEINVVSKGKNYGWPVYEGNVAGPRPNCPAPDSGMYNNMPHEAPLVAFPRSEANALMGGYVYRGTNMPEFYGMYICADYGLGKEIWAVDTTTGVFNLITNFAPVAPHENTNIISFGEDNQGELYLLTQGNNVPLYKLTQVNESPFDDVPQLLSETGAFQDLTTLTPNSGVLPYDLVESFWSDGAEKQRWMVIPNDGSHDTPQEKISFSEDGDWEFPIGSVLIKHFELPIDDANPNITKRLETRFSVKASSGSFYFLTYKWNSAGTDAVLLDSGLDENIEITTTSGSSRYQTWSYPSTQDCIACHNPATKGTLGPRTRNLNSNFTYPQTSINANQLVTLSHLGILDEIIDDNTVLGYQTHKAIDDPNASLDERARSYLDNNCAYCHRPGGSGDRAQFDLRLSNTLVETGLMYAGTNSPVDGLDKIVIAGDADNSILFHRMESVDQTVAMPPIAKNVVDQPGVDLIEEWINQLDPNFENPTIEACTYIVTNVATGLVMDIEGVSQANSADVHQWQYVGGANQQFVVEPDGNNYHTFKAVHSDKFIDVAGQGQAPGTNLIQYEGNGTDAQLFSLDYLGNNEYAIKSKANDLYLGIENNSTVNGGSIKTYEYNGSDFFKWTFTKLIPVTGITVLEESETLLEGENITLVATVLPETACDQNVVWSSSDETVATVDAVGNVTGIAGGVATITGTTSEGGFTDSSEITVLPYDCNGVIIDHTDPVGTGTILARAEINEAENRFKAFDNKKTESDFSKWLDDGGNPTVANPSYISIEFNDPKWVNRLIITSANDEPNRDPEDFKLLGSNGGNYTEINSWTGVQFPNRYQSIEFVFANETAYDTYRLEITKNGGDPEGMTQLAEIELIGCSAIPGITYTFNNGIWSPSDPNGVANVNDEIIVEAGNAVLSANMICNSLTVNPGAALTIDNGVTLTTNTATLNSTSQLYSSLINDGTIVGPVKYERYVNANSGGNDLISPPLSGETWEDFLLSDNNAADILNDGNNNPRTYLFGP</sequence>
<dbReference type="PANTHER" id="PTHR19328:SF13">
    <property type="entry name" value="HIPL1 PROTEIN"/>
    <property type="match status" value="1"/>
</dbReference>
<dbReference type="Gene3D" id="2.60.40.1080">
    <property type="match status" value="1"/>
</dbReference>
<keyword evidence="5" id="KW-1185">Reference proteome</keyword>
<accession>A0ABS0EML9</accession>
<dbReference type="InterPro" id="IPR008979">
    <property type="entry name" value="Galactose-bd-like_sf"/>
</dbReference>
<dbReference type="Pfam" id="PF07995">
    <property type="entry name" value="GSDH"/>
    <property type="match status" value="2"/>
</dbReference>
<dbReference type="CDD" id="cd00161">
    <property type="entry name" value="beta-trefoil_Ricin-like"/>
    <property type="match status" value="1"/>
</dbReference>
<feature type="transmembrane region" description="Helical" evidence="1">
    <location>
        <begin position="12"/>
        <end position="30"/>
    </location>
</feature>
<dbReference type="InterPro" id="IPR000772">
    <property type="entry name" value="Ricin_B_lectin"/>
</dbReference>
<keyword evidence="1" id="KW-0472">Membrane</keyword>
<evidence type="ECO:0000313" key="4">
    <source>
        <dbReference type="EMBL" id="MBF8151607.1"/>
    </source>
</evidence>
<dbReference type="SUPFAM" id="SSF49785">
    <property type="entry name" value="Galactose-binding domain-like"/>
    <property type="match status" value="1"/>
</dbReference>
<comment type="caution">
    <text evidence="4">The sequence shown here is derived from an EMBL/GenBank/DDBJ whole genome shotgun (WGS) entry which is preliminary data.</text>
</comment>
<keyword evidence="1" id="KW-0812">Transmembrane</keyword>
<evidence type="ECO:0000259" key="3">
    <source>
        <dbReference type="SMART" id="SM00635"/>
    </source>
</evidence>
<organism evidence="4 5">
    <name type="scientific">Winogradskyella marina</name>
    <dbReference type="NCBI Taxonomy" id="2785530"/>
    <lineage>
        <taxon>Bacteria</taxon>
        <taxon>Pseudomonadati</taxon>
        <taxon>Bacteroidota</taxon>
        <taxon>Flavobacteriia</taxon>
        <taxon>Flavobacteriales</taxon>
        <taxon>Flavobacteriaceae</taxon>
        <taxon>Winogradskyella</taxon>
    </lineage>
</organism>
<gene>
    <name evidence="4" type="ORF">ITJ86_17030</name>
</gene>